<comment type="catalytic activity">
    <reaction evidence="1">
        <text>Hydrolysis of proteins in presence of ATP.</text>
        <dbReference type="EC" id="3.4.21.53"/>
    </reaction>
</comment>
<feature type="domain" description="Lon proteolytic" evidence="4">
    <location>
        <begin position="260"/>
        <end position="360"/>
    </location>
</feature>
<proteinExistence type="inferred from homology"/>
<evidence type="ECO:0000313" key="6">
    <source>
        <dbReference type="Proteomes" id="UP001500655"/>
    </source>
</evidence>
<keyword evidence="3" id="KW-1133">Transmembrane helix</keyword>
<dbReference type="InterPro" id="IPR036034">
    <property type="entry name" value="PDZ_sf"/>
</dbReference>
<dbReference type="SUPFAM" id="SSF54211">
    <property type="entry name" value="Ribosomal protein S5 domain 2-like"/>
    <property type="match status" value="1"/>
</dbReference>
<dbReference type="Proteomes" id="UP001500655">
    <property type="component" value="Unassembled WGS sequence"/>
</dbReference>
<protein>
    <recommendedName>
        <fullName evidence="1">endopeptidase La</fullName>
        <ecNumber evidence="1">3.4.21.53</ecNumber>
    </recommendedName>
</protein>
<dbReference type="InterPro" id="IPR027065">
    <property type="entry name" value="Lon_Prtase"/>
</dbReference>
<dbReference type="InterPro" id="IPR014721">
    <property type="entry name" value="Ribsml_uS5_D2-typ_fold_subgr"/>
</dbReference>
<evidence type="ECO:0000256" key="1">
    <source>
        <dbReference type="PROSITE-ProRule" id="PRU01122"/>
    </source>
</evidence>
<evidence type="ECO:0000256" key="2">
    <source>
        <dbReference type="SAM" id="MobiDB-lite"/>
    </source>
</evidence>
<sequence>MRSTVLAGVPSNPGSKLSTPQANTGGGWVGSVVMKRRATTVVVGAVLVVALTWLVGSADVPYVQMEPGPTYDTVAADDAVISITGKETSKSEGELLFVTVRVRPNLTLLEALRGWWQRDAAVVPRELVYPPDKTEKEVEQQNAEEFARSESSAQLAALAKLGYEERVAVAKVGEGAPAAGVLKEDDVFVSVDGTPVTTTDKLLELIRAKPVGTELTIEIIRADKPQTVKIKTVAGDDGTPRIGVTPKVVRPHPFTVKIPVEDVGGPSAGLMLSLGIIDKLDPADLTGGKIIAGTGSIDDKGKVGPIGGVPQKLVAARRDGATYFLTPKDNCAEAAANPQEGLTTVEVSTLDDALAALKTIREGGQPPLCTR</sequence>
<dbReference type="EC" id="3.4.21.53" evidence="1"/>
<keyword evidence="3" id="KW-0812">Transmembrane</keyword>
<feature type="active site" evidence="1">
    <location>
        <position position="267"/>
    </location>
</feature>
<gene>
    <name evidence="5" type="ORF">GCM10009681_52130</name>
</gene>
<feature type="active site" evidence="1">
    <location>
        <position position="312"/>
    </location>
</feature>
<keyword evidence="6" id="KW-1185">Reference proteome</keyword>
<dbReference type="Pfam" id="PF13180">
    <property type="entry name" value="PDZ_2"/>
    <property type="match status" value="1"/>
</dbReference>
<dbReference type="InterPro" id="IPR020568">
    <property type="entry name" value="Ribosomal_Su5_D2-typ_SF"/>
</dbReference>
<comment type="similarity">
    <text evidence="1">Belongs to the peptidase S16 family.</text>
</comment>
<keyword evidence="1" id="KW-0378">Hydrolase</keyword>
<dbReference type="InterPro" id="IPR008269">
    <property type="entry name" value="Lon_proteolytic"/>
</dbReference>
<keyword evidence="3" id="KW-0472">Membrane</keyword>
<evidence type="ECO:0000256" key="3">
    <source>
        <dbReference type="SAM" id="Phobius"/>
    </source>
</evidence>
<dbReference type="Pfam" id="PF05362">
    <property type="entry name" value="Lon_C"/>
    <property type="match status" value="1"/>
</dbReference>
<feature type="transmembrane region" description="Helical" evidence="3">
    <location>
        <begin position="38"/>
        <end position="56"/>
    </location>
</feature>
<organism evidence="5 6">
    <name type="scientific">Luedemannella helvata</name>
    <dbReference type="NCBI Taxonomy" id="349315"/>
    <lineage>
        <taxon>Bacteria</taxon>
        <taxon>Bacillati</taxon>
        <taxon>Actinomycetota</taxon>
        <taxon>Actinomycetes</taxon>
        <taxon>Micromonosporales</taxon>
        <taxon>Micromonosporaceae</taxon>
        <taxon>Luedemannella</taxon>
    </lineage>
</organism>
<dbReference type="InterPro" id="IPR001478">
    <property type="entry name" value="PDZ"/>
</dbReference>
<dbReference type="SUPFAM" id="SSF50156">
    <property type="entry name" value="PDZ domain-like"/>
    <property type="match status" value="1"/>
</dbReference>
<feature type="region of interest" description="Disordered" evidence="2">
    <location>
        <begin position="1"/>
        <end position="23"/>
    </location>
</feature>
<keyword evidence="1" id="KW-0645">Protease</keyword>
<dbReference type="EMBL" id="BAAALS010000037">
    <property type="protein sequence ID" value="GAA1774164.1"/>
    <property type="molecule type" value="Genomic_DNA"/>
</dbReference>
<dbReference type="PANTHER" id="PTHR10046">
    <property type="entry name" value="ATP DEPENDENT LON PROTEASE FAMILY MEMBER"/>
    <property type="match status" value="1"/>
</dbReference>
<evidence type="ECO:0000259" key="4">
    <source>
        <dbReference type="PROSITE" id="PS51786"/>
    </source>
</evidence>
<accession>A0ABN2L3S6</accession>
<dbReference type="Gene3D" id="3.30.230.10">
    <property type="match status" value="1"/>
</dbReference>
<dbReference type="Gene3D" id="2.30.42.10">
    <property type="match status" value="1"/>
</dbReference>
<dbReference type="PROSITE" id="PS51786">
    <property type="entry name" value="LON_PROTEOLYTIC"/>
    <property type="match status" value="1"/>
</dbReference>
<feature type="compositionally biased region" description="Polar residues" evidence="2">
    <location>
        <begin position="12"/>
        <end position="23"/>
    </location>
</feature>
<comment type="caution">
    <text evidence="5">The sequence shown here is derived from an EMBL/GenBank/DDBJ whole genome shotgun (WGS) entry which is preliminary data.</text>
</comment>
<reference evidence="5 6" key="1">
    <citation type="journal article" date="2019" name="Int. J. Syst. Evol. Microbiol.">
        <title>The Global Catalogue of Microorganisms (GCM) 10K type strain sequencing project: providing services to taxonomists for standard genome sequencing and annotation.</title>
        <authorList>
            <consortium name="The Broad Institute Genomics Platform"/>
            <consortium name="The Broad Institute Genome Sequencing Center for Infectious Disease"/>
            <person name="Wu L."/>
            <person name="Ma J."/>
        </authorList>
    </citation>
    <scope>NUCLEOTIDE SEQUENCE [LARGE SCALE GENOMIC DNA]</scope>
    <source>
        <strain evidence="5 6">JCM 13249</strain>
    </source>
</reference>
<keyword evidence="1" id="KW-0720">Serine protease</keyword>
<evidence type="ECO:0000313" key="5">
    <source>
        <dbReference type="EMBL" id="GAA1774164.1"/>
    </source>
</evidence>
<name>A0ABN2L3S6_9ACTN</name>